<sequence>MSGFQARAPMPRLKPTTEGFCRSQDIYIYSYEEAIRAPLANSSNNSDYRALAKKGDNLYNSLTPNSSLHYSATANKVACRSVGSRLYLLVPPQVRIKCQTMHQPLQTFPNVQEKRKPGKRESGPALDSPSAGPLCFAATRPLSTDSDLALIEPTSNRFRKILNGYLELLQPVFSTAEVKHGVKHFIPTKDCPVSARARRLAPDKLAPAKKEFLEIEKMGIIQISNSPWASFLHMVPKSNGGLRPCGDYRRLDDATVPDRYSIPHIQDFFSW</sequence>
<keyword evidence="3" id="KW-1185">Reference proteome</keyword>
<reference evidence="2 3" key="1">
    <citation type="journal article" date="2021" name="Elife">
        <title>Chloroplast acquisition without the gene transfer in kleptoplastic sea slugs, Plakobranchus ocellatus.</title>
        <authorList>
            <person name="Maeda T."/>
            <person name="Takahashi S."/>
            <person name="Yoshida T."/>
            <person name="Shimamura S."/>
            <person name="Takaki Y."/>
            <person name="Nagai Y."/>
            <person name="Toyoda A."/>
            <person name="Suzuki Y."/>
            <person name="Arimoto A."/>
            <person name="Ishii H."/>
            <person name="Satoh N."/>
            <person name="Nishiyama T."/>
            <person name="Hasebe M."/>
            <person name="Maruyama T."/>
            <person name="Minagawa J."/>
            <person name="Obokata J."/>
            <person name="Shigenobu S."/>
        </authorList>
    </citation>
    <scope>NUCLEOTIDE SEQUENCE [LARGE SCALE GENOMIC DNA]</scope>
</reference>
<dbReference type="Gene3D" id="3.10.10.10">
    <property type="entry name" value="HIV Type 1 Reverse Transcriptase, subunit A, domain 1"/>
    <property type="match status" value="1"/>
</dbReference>
<dbReference type="SUPFAM" id="SSF56672">
    <property type="entry name" value="DNA/RNA polymerases"/>
    <property type="match status" value="1"/>
</dbReference>
<dbReference type="PANTHER" id="PTHR24559">
    <property type="entry name" value="TRANSPOSON TY3-I GAG-POL POLYPROTEIN"/>
    <property type="match status" value="1"/>
</dbReference>
<accession>A0AAV3Z9K6</accession>
<comment type="caution">
    <text evidence="2">The sequence shown here is derived from an EMBL/GenBank/DDBJ whole genome shotgun (WGS) entry which is preliminary data.</text>
</comment>
<evidence type="ECO:0000256" key="1">
    <source>
        <dbReference type="SAM" id="MobiDB-lite"/>
    </source>
</evidence>
<organism evidence="2 3">
    <name type="scientific">Plakobranchus ocellatus</name>
    <dbReference type="NCBI Taxonomy" id="259542"/>
    <lineage>
        <taxon>Eukaryota</taxon>
        <taxon>Metazoa</taxon>
        <taxon>Spiralia</taxon>
        <taxon>Lophotrochozoa</taxon>
        <taxon>Mollusca</taxon>
        <taxon>Gastropoda</taxon>
        <taxon>Heterobranchia</taxon>
        <taxon>Euthyneura</taxon>
        <taxon>Panpulmonata</taxon>
        <taxon>Sacoglossa</taxon>
        <taxon>Placobranchoidea</taxon>
        <taxon>Plakobranchidae</taxon>
        <taxon>Plakobranchus</taxon>
    </lineage>
</organism>
<name>A0AAV3Z9K6_9GAST</name>
<protein>
    <submittedName>
        <fullName evidence="2">Pol polyprotein</fullName>
    </submittedName>
</protein>
<dbReference type="InterPro" id="IPR053134">
    <property type="entry name" value="RNA-dir_DNA_polymerase"/>
</dbReference>
<feature type="region of interest" description="Disordered" evidence="1">
    <location>
        <begin position="107"/>
        <end position="130"/>
    </location>
</feature>
<evidence type="ECO:0000313" key="3">
    <source>
        <dbReference type="Proteomes" id="UP000735302"/>
    </source>
</evidence>
<feature type="compositionally biased region" description="Basic and acidic residues" evidence="1">
    <location>
        <begin position="112"/>
        <end position="122"/>
    </location>
</feature>
<gene>
    <name evidence="2" type="ORF">PoB_001771500</name>
</gene>
<dbReference type="AlphaFoldDB" id="A0AAV3Z9K6"/>
<dbReference type="InterPro" id="IPR043502">
    <property type="entry name" value="DNA/RNA_pol_sf"/>
</dbReference>
<dbReference type="PANTHER" id="PTHR24559:SF444">
    <property type="entry name" value="REVERSE TRANSCRIPTASE DOMAIN-CONTAINING PROTEIN"/>
    <property type="match status" value="1"/>
</dbReference>
<proteinExistence type="predicted"/>
<dbReference type="EMBL" id="BLXT01002108">
    <property type="protein sequence ID" value="GFN91209.1"/>
    <property type="molecule type" value="Genomic_DNA"/>
</dbReference>
<evidence type="ECO:0000313" key="2">
    <source>
        <dbReference type="EMBL" id="GFN91209.1"/>
    </source>
</evidence>
<dbReference type="Proteomes" id="UP000735302">
    <property type="component" value="Unassembled WGS sequence"/>
</dbReference>